<name>A0ABS8AUJ7_9BACT</name>
<accession>A0ABS8AUJ7</accession>
<comment type="caution">
    <text evidence="1">The sequence shown here is derived from an EMBL/GenBank/DDBJ whole genome shotgun (WGS) entry which is preliminary data.</text>
</comment>
<dbReference type="EMBL" id="JAJADR010000005">
    <property type="protein sequence ID" value="MCB2409880.1"/>
    <property type="molecule type" value="Genomic_DNA"/>
</dbReference>
<organism evidence="1 2">
    <name type="scientific">Hymenobacter lucidus</name>
    <dbReference type="NCBI Taxonomy" id="2880930"/>
    <lineage>
        <taxon>Bacteria</taxon>
        <taxon>Pseudomonadati</taxon>
        <taxon>Bacteroidota</taxon>
        <taxon>Cytophagia</taxon>
        <taxon>Cytophagales</taxon>
        <taxon>Hymenobacteraceae</taxon>
        <taxon>Hymenobacter</taxon>
    </lineage>
</organism>
<evidence type="ECO:0000313" key="2">
    <source>
        <dbReference type="Proteomes" id="UP001165296"/>
    </source>
</evidence>
<dbReference type="RefSeq" id="WP_226177729.1">
    <property type="nucleotide sequence ID" value="NZ_JAJADR010000005.1"/>
</dbReference>
<proteinExistence type="predicted"/>
<evidence type="ECO:0000313" key="1">
    <source>
        <dbReference type="EMBL" id="MCB2409880.1"/>
    </source>
</evidence>
<gene>
    <name evidence="1" type="ORF">LGH74_17955</name>
</gene>
<sequence>MATDGVKVIDGDLAHDVYYTFMDMYDAGKPLSEIQATVEQLQAGNNDDFDDEIFITVYALALWEIGALSPEILVQVQHAIEQDAFARYLTQEEGQSGEARSRQQMLEQFWQKINRPNACIRKHEATKPPKKPVFNTDDVLTFQLIPDGVYCITVLLSISQGRYSGYNFILHTYTGATKPTMDDVMKGKVLAHPAVPGSISERIAFTAIGITHKDLLACADRFECIGRLDINEQARRLGCQSGATCFASFTSGFRYLERGSLPYRARKYSIRNLL</sequence>
<reference evidence="1" key="1">
    <citation type="submission" date="2021-10" db="EMBL/GenBank/DDBJ databases">
        <authorList>
            <person name="Dean J.D."/>
            <person name="Kim M.K."/>
            <person name="Newey C.N."/>
            <person name="Stoker T.S."/>
            <person name="Thompson D.W."/>
            <person name="Grose J.H."/>
        </authorList>
    </citation>
    <scope>NUCLEOTIDE SEQUENCE</scope>
    <source>
        <strain evidence="1">BT178</strain>
    </source>
</reference>
<dbReference type="Proteomes" id="UP001165296">
    <property type="component" value="Unassembled WGS sequence"/>
</dbReference>
<keyword evidence="2" id="KW-1185">Reference proteome</keyword>
<protein>
    <submittedName>
        <fullName evidence="1">Uncharacterized protein</fullName>
    </submittedName>
</protein>